<accession>A0ABC8SIM8</accession>
<keyword evidence="9 10" id="KW-0472">Membrane</keyword>
<dbReference type="InterPro" id="IPR021319">
    <property type="entry name" value="DUF2921"/>
</dbReference>
<keyword evidence="8 10" id="KW-1133">Transmembrane helix</keyword>
<evidence type="ECO:0000256" key="3">
    <source>
        <dbReference type="ARBA" id="ARBA00004906"/>
    </source>
</evidence>
<keyword evidence="7" id="KW-0833">Ubl conjugation pathway</keyword>
<proteinExistence type="predicted"/>
<comment type="catalytic activity">
    <reaction evidence="1">
        <text>S-ubiquitinyl-[E2 ubiquitin-conjugating enzyme]-L-cysteine + [acceptor protein]-L-lysine = [E2 ubiquitin-conjugating enzyme]-L-cysteine + N(6)-ubiquitinyl-[acceptor protein]-L-lysine.</text>
        <dbReference type="EC" id="2.3.2.27"/>
    </reaction>
</comment>
<feature type="domain" description="DUF2921" evidence="12">
    <location>
        <begin position="1"/>
        <end position="43"/>
    </location>
</feature>
<evidence type="ECO:0000256" key="2">
    <source>
        <dbReference type="ARBA" id="ARBA00004127"/>
    </source>
</evidence>
<dbReference type="PANTHER" id="PTHR33389:SF20">
    <property type="match status" value="1"/>
</dbReference>
<comment type="subcellular location">
    <subcellularLocation>
        <location evidence="2">Endomembrane system</location>
        <topology evidence="2">Multi-pass membrane protein</topology>
    </subcellularLocation>
</comment>
<feature type="domain" description="SWEET-like" evidence="11">
    <location>
        <begin position="60"/>
        <end position="275"/>
    </location>
</feature>
<evidence type="ECO:0000256" key="5">
    <source>
        <dbReference type="ARBA" id="ARBA00022679"/>
    </source>
</evidence>
<name>A0ABC8SIM8_9AQUA</name>
<evidence type="ECO:0000256" key="4">
    <source>
        <dbReference type="ARBA" id="ARBA00012483"/>
    </source>
</evidence>
<gene>
    <name evidence="13" type="ORF">ILEXP_LOCUS22755</name>
</gene>
<evidence type="ECO:0000313" key="13">
    <source>
        <dbReference type="EMBL" id="CAK9154437.1"/>
    </source>
</evidence>
<evidence type="ECO:0000256" key="1">
    <source>
        <dbReference type="ARBA" id="ARBA00000900"/>
    </source>
</evidence>
<evidence type="ECO:0000259" key="12">
    <source>
        <dbReference type="Pfam" id="PF25333"/>
    </source>
</evidence>
<comment type="pathway">
    <text evidence="3">Protein modification; protein ubiquitination.</text>
</comment>
<keyword evidence="5" id="KW-0808">Transferase</keyword>
<protein>
    <recommendedName>
        <fullName evidence="4">RING-type E3 ubiquitin transferase</fullName>
        <ecNumber evidence="4">2.3.2.27</ecNumber>
    </recommendedName>
</protein>
<dbReference type="AlphaFoldDB" id="A0ABC8SIM8"/>
<dbReference type="PANTHER" id="PTHR33389">
    <property type="entry name" value="FAMILY PROTEIN, PUTATIVE (DUF2921)-RELATED"/>
    <property type="match status" value="1"/>
</dbReference>
<dbReference type="EMBL" id="CAUOFW020002525">
    <property type="protein sequence ID" value="CAK9154437.1"/>
    <property type="molecule type" value="Genomic_DNA"/>
</dbReference>
<evidence type="ECO:0000259" key="11">
    <source>
        <dbReference type="Pfam" id="PF11145"/>
    </source>
</evidence>
<evidence type="ECO:0000256" key="8">
    <source>
        <dbReference type="ARBA" id="ARBA00022989"/>
    </source>
</evidence>
<dbReference type="Pfam" id="PF11145">
    <property type="entry name" value="DUF2921"/>
    <property type="match status" value="1"/>
</dbReference>
<evidence type="ECO:0000256" key="10">
    <source>
        <dbReference type="SAM" id="Phobius"/>
    </source>
</evidence>
<dbReference type="EC" id="2.3.2.27" evidence="4"/>
<dbReference type="InterPro" id="IPR057425">
    <property type="entry name" value="DUF2921_N"/>
</dbReference>
<dbReference type="GO" id="GO:0061630">
    <property type="term" value="F:ubiquitin protein ligase activity"/>
    <property type="evidence" value="ECO:0007669"/>
    <property type="project" value="UniProtKB-EC"/>
</dbReference>
<keyword evidence="6 10" id="KW-0812">Transmembrane</keyword>
<evidence type="ECO:0000256" key="6">
    <source>
        <dbReference type="ARBA" id="ARBA00022692"/>
    </source>
</evidence>
<comment type="caution">
    <text evidence="13">The sequence shown here is derived from an EMBL/GenBank/DDBJ whole genome shotgun (WGS) entry which is preliminary data.</text>
</comment>
<feature type="transmembrane region" description="Helical" evidence="10">
    <location>
        <begin position="68"/>
        <end position="87"/>
    </location>
</feature>
<organism evidence="13 14">
    <name type="scientific">Ilex paraguariensis</name>
    <name type="common">yerba mate</name>
    <dbReference type="NCBI Taxonomy" id="185542"/>
    <lineage>
        <taxon>Eukaryota</taxon>
        <taxon>Viridiplantae</taxon>
        <taxon>Streptophyta</taxon>
        <taxon>Embryophyta</taxon>
        <taxon>Tracheophyta</taxon>
        <taxon>Spermatophyta</taxon>
        <taxon>Magnoliopsida</taxon>
        <taxon>eudicotyledons</taxon>
        <taxon>Gunneridae</taxon>
        <taxon>Pentapetalae</taxon>
        <taxon>asterids</taxon>
        <taxon>campanulids</taxon>
        <taxon>Aquifoliales</taxon>
        <taxon>Aquifoliaceae</taxon>
        <taxon>Ilex</taxon>
    </lineage>
</organism>
<dbReference type="GO" id="GO:0012505">
    <property type="term" value="C:endomembrane system"/>
    <property type="evidence" value="ECO:0007669"/>
    <property type="project" value="UniProtKB-SubCell"/>
</dbReference>
<sequence length="341" mass="38789">MDCLIRVKIEYPAETMRWLMNPTATITITSQRNEDDPLHFTAINLRTFMLPYDKYEQNGVFRRAFEEILRNVMLLVAIAFILSQLFYAKKDMDAIPYISLVMLTLQTLGYSLPLISDSKILFPPKEYRNAIHNLYGYEEVLEVLDYSGKLLVLAALLLTARIFQKVSESRSRPINHSITKFPPVPCDKPVLLITMAIYIFGCFSFLLVQGKLFEPERDKHKVGDIHMEGIWMNTLKECIDVSQNFFLLPQIIGNLLWQTHTKPLTKSYYIGFTLATGWPVDLSHAQTYLMAGNGHATDQAGSLHFPVVRLWTVHRVGRSRADLGPWPAHGMSGTPGCGFGT</sequence>
<evidence type="ECO:0000256" key="9">
    <source>
        <dbReference type="ARBA" id="ARBA00023136"/>
    </source>
</evidence>
<reference evidence="13 14" key="1">
    <citation type="submission" date="2024-02" db="EMBL/GenBank/DDBJ databases">
        <authorList>
            <person name="Vignale AGUSTIN F."/>
            <person name="Sosa J E."/>
            <person name="Modenutti C."/>
        </authorList>
    </citation>
    <scope>NUCLEOTIDE SEQUENCE [LARGE SCALE GENOMIC DNA]</scope>
</reference>
<evidence type="ECO:0000313" key="14">
    <source>
        <dbReference type="Proteomes" id="UP001642360"/>
    </source>
</evidence>
<dbReference type="Pfam" id="PF25333">
    <property type="entry name" value="DUF2921_N"/>
    <property type="match status" value="1"/>
</dbReference>
<keyword evidence="14" id="KW-1185">Reference proteome</keyword>
<feature type="transmembrane region" description="Helical" evidence="10">
    <location>
        <begin position="190"/>
        <end position="208"/>
    </location>
</feature>
<dbReference type="Proteomes" id="UP001642360">
    <property type="component" value="Unassembled WGS sequence"/>
</dbReference>
<evidence type="ECO:0000256" key="7">
    <source>
        <dbReference type="ARBA" id="ARBA00022786"/>
    </source>
</evidence>